<proteinExistence type="predicted"/>
<evidence type="ECO:0000313" key="2">
    <source>
        <dbReference type="Proteomes" id="UP001374535"/>
    </source>
</evidence>
<dbReference type="EMBL" id="CP144697">
    <property type="protein sequence ID" value="WVZ15939.1"/>
    <property type="molecule type" value="Genomic_DNA"/>
</dbReference>
<reference evidence="1 2" key="1">
    <citation type="journal article" date="2023" name="Life. Sci Alliance">
        <title>Evolutionary insights into 3D genome organization and epigenetic landscape of Vigna mungo.</title>
        <authorList>
            <person name="Junaid A."/>
            <person name="Singh B."/>
            <person name="Bhatia S."/>
        </authorList>
    </citation>
    <scope>NUCLEOTIDE SEQUENCE [LARGE SCALE GENOMIC DNA]</scope>
    <source>
        <strain evidence="1">Urdbean</strain>
    </source>
</reference>
<name>A0AAQ3S1L2_VIGMU</name>
<organism evidence="1 2">
    <name type="scientific">Vigna mungo</name>
    <name type="common">Black gram</name>
    <name type="synonym">Phaseolus mungo</name>
    <dbReference type="NCBI Taxonomy" id="3915"/>
    <lineage>
        <taxon>Eukaryota</taxon>
        <taxon>Viridiplantae</taxon>
        <taxon>Streptophyta</taxon>
        <taxon>Embryophyta</taxon>
        <taxon>Tracheophyta</taxon>
        <taxon>Spermatophyta</taxon>
        <taxon>Magnoliopsida</taxon>
        <taxon>eudicotyledons</taxon>
        <taxon>Gunneridae</taxon>
        <taxon>Pentapetalae</taxon>
        <taxon>rosids</taxon>
        <taxon>fabids</taxon>
        <taxon>Fabales</taxon>
        <taxon>Fabaceae</taxon>
        <taxon>Papilionoideae</taxon>
        <taxon>50 kb inversion clade</taxon>
        <taxon>NPAAA clade</taxon>
        <taxon>indigoferoid/millettioid clade</taxon>
        <taxon>Phaseoleae</taxon>
        <taxon>Vigna</taxon>
    </lineage>
</organism>
<dbReference type="AlphaFoldDB" id="A0AAQ3S1L2"/>
<sequence>MTNALPVRHHSSSPSAIVVVAKELRSTLLFAPWHHRHCLLCSPNALDRRASHHRHRGTRLYHCASLSLSTPATIVILAGAQAAAMEERASPRRGCQVGEGRLLSLC</sequence>
<evidence type="ECO:0000313" key="1">
    <source>
        <dbReference type="EMBL" id="WVZ15939.1"/>
    </source>
</evidence>
<accession>A0AAQ3S1L2</accession>
<dbReference type="Proteomes" id="UP001374535">
    <property type="component" value="Chromosome 4"/>
</dbReference>
<gene>
    <name evidence="1" type="ORF">V8G54_013505</name>
</gene>
<keyword evidence="2" id="KW-1185">Reference proteome</keyword>
<protein>
    <submittedName>
        <fullName evidence="1">Uncharacterized protein</fullName>
    </submittedName>
</protein>